<feature type="transmembrane region" description="Helical" evidence="11">
    <location>
        <begin position="12"/>
        <end position="30"/>
    </location>
</feature>
<comment type="caution">
    <text evidence="11">Lacks conserved residue(s) required for the propagation of feature annotation.</text>
</comment>
<dbReference type="FunCoup" id="G1PCI5">
    <property type="interactions" value="36"/>
</dbReference>
<sequence>ILLPSKKDLKIALEFFAIFHWALSILVIVIHPNSYTLIMIANAHYIKNLNCWPCKYLSLEFLWFSFPESNLSIVQFCVYKWAGLWPEELLKTHGIFPHHSYILVCHPHGFMSHSYFGNFATEASGFTKIFPGITPYVLTLGAFFWVPFLRDYAMLTWACSVSQSSMDYLFTQKGTGNMLVVVVSGLVECRYHTLYRLFLRNWTGFVRKALQHGVALIPAYAFGEVGLYHQHIFTSGGLVNHFQKWFQSVHIYPCDFNERGFTENSWGLLPYAQPGLAVREPLPVPKIEKPSQEMVDKYHGSPAQTDQHKTLLGCSETQELVIV</sequence>
<keyword evidence="5 11" id="KW-0812">Transmembrane</keyword>
<evidence type="ECO:0000256" key="1">
    <source>
        <dbReference type="ARBA" id="ARBA00004477"/>
    </source>
</evidence>
<evidence type="ECO:0000256" key="7">
    <source>
        <dbReference type="ARBA" id="ARBA00022989"/>
    </source>
</evidence>
<dbReference type="Proteomes" id="UP000001074">
    <property type="component" value="Unassembled WGS sequence"/>
</dbReference>
<dbReference type="GO" id="GO:0010025">
    <property type="term" value="P:wax biosynthetic process"/>
    <property type="evidence" value="ECO:0007669"/>
    <property type="project" value="Ensembl"/>
</dbReference>
<dbReference type="eggNOG" id="KOG0831">
    <property type="taxonomic scope" value="Eukaryota"/>
</dbReference>
<comment type="similarity">
    <text evidence="2 11">Belongs to the diacylglycerol acyltransferase family.</text>
</comment>
<evidence type="ECO:0000256" key="2">
    <source>
        <dbReference type="ARBA" id="ARBA00005420"/>
    </source>
</evidence>
<keyword evidence="3" id="KW-0444">Lipid biosynthesis</keyword>
<organism evidence="12 13">
    <name type="scientific">Myotis lucifugus</name>
    <name type="common">Little brown bat</name>
    <dbReference type="NCBI Taxonomy" id="59463"/>
    <lineage>
        <taxon>Eukaryota</taxon>
        <taxon>Metazoa</taxon>
        <taxon>Chordata</taxon>
        <taxon>Craniata</taxon>
        <taxon>Vertebrata</taxon>
        <taxon>Euteleostomi</taxon>
        <taxon>Mammalia</taxon>
        <taxon>Eutheria</taxon>
        <taxon>Laurasiatheria</taxon>
        <taxon>Chiroptera</taxon>
        <taxon>Yangochiroptera</taxon>
        <taxon>Vespertilionidae</taxon>
        <taxon>Myotis</taxon>
    </lineage>
</organism>
<evidence type="ECO:0000313" key="12">
    <source>
        <dbReference type="Ensembl" id="ENSMLUP00000008126.2"/>
    </source>
</evidence>
<keyword evidence="9 11" id="KW-0472">Membrane</keyword>
<dbReference type="EC" id="2.3.1.-" evidence="11"/>
<evidence type="ECO:0000313" key="13">
    <source>
        <dbReference type="Proteomes" id="UP000001074"/>
    </source>
</evidence>
<protein>
    <recommendedName>
        <fullName evidence="11">Acyltransferase</fullName>
        <ecNumber evidence="11">2.3.1.-</ecNumber>
    </recommendedName>
</protein>
<keyword evidence="4 11" id="KW-0808">Transferase</keyword>
<dbReference type="InterPro" id="IPR007130">
    <property type="entry name" value="DAGAT"/>
</dbReference>
<dbReference type="PANTHER" id="PTHR12317:SF12">
    <property type="entry name" value="ACYL-COA WAX ALCOHOL ACYLTRANSFERASE 2"/>
    <property type="match status" value="1"/>
</dbReference>
<dbReference type="GO" id="GO:0050252">
    <property type="term" value="F:retinol O-fatty-acyltransferase activity"/>
    <property type="evidence" value="ECO:0007669"/>
    <property type="project" value="Ensembl"/>
</dbReference>
<keyword evidence="7 11" id="KW-1133">Transmembrane helix</keyword>
<gene>
    <name evidence="12" type="primary">AWAT2</name>
</gene>
<keyword evidence="8" id="KW-0443">Lipid metabolism</keyword>
<dbReference type="HOGENOM" id="CLU_023995_0_0_1"/>
<evidence type="ECO:0000256" key="8">
    <source>
        <dbReference type="ARBA" id="ARBA00023098"/>
    </source>
</evidence>
<dbReference type="GO" id="GO:0005789">
    <property type="term" value="C:endoplasmic reticulum membrane"/>
    <property type="evidence" value="ECO:0007669"/>
    <property type="project" value="UniProtKB-SubCell"/>
</dbReference>
<reference evidence="12" key="3">
    <citation type="submission" date="2025-09" db="UniProtKB">
        <authorList>
            <consortium name="Ensembl"/>
        </authorList>
    </citation>
    <scope>IDENTIFICATION</scope>
</reference>
<keyword evidence="13" id="KW-1185">Reference proteome</keyword>
<evidence type="ECO:0000256" key="6">
    <source>
        <dbReference type="ARBA" id="ARBA00022824"/>
    </source>
</evidence>
<dbReference type="EMBL" id="AAPE02004193">
    <property type="status" value="NOT_ANNOTATED_CDS"/>
    <property type="molecule type" value="Genomic_DNA"/>
</dbReference>
<keyword evidence="10" id="KW-0012">Acyltransferase</keyword>
<reference evidence="12" key="2">
    <citation type="submission" date="2025-08" db="UniProtKB">
        <authorList>
            <consortium name="Ensembl"/>
        </authorList>
    </citation>
    <scope>IDENTIFICATION</scope>
</reference>
<dbReference type="InParanoid" id="G1PCI5"/>
<evidence type="ECO:0000256" key="4">
    <source>
        <dbReference type="ARBA" id="ARBA00022679"/>
    </source>
</evidence>
<dbReference type="PANTHER" id="PTHR12317">
    <property type="entry name" value="DIACYLGLYCEROL O-ACYLTRANSFERASE"/>
    <property type="match status" value="1"/>
</dbReference>
<evidence type="ECO:0000256" key="3">
    <source>
        <dbReference type="ARBA" id="ARBA00022516"/>
    </source>
</evidence>
<proteinExistence type="inferred from homology"/>
<evidence type="ECO:0000256" key="10">
    <source>
        <dbReference type="ARBA" id="ARBA00023315"/>
    </source>
</evidence>
<dbReference type="OMA" id="IMIANAH"/>
<accession>G1PCI5</accession>
<dbReference type="GO" id="GO:0006640">
    <property type="term" value="P:monoacylglycerol biosynthetic process"/>
    <property type="evidence" value="ECO:0007669"/>
    <property type="project" value="Ensembl"/>
</dbReference>
<keyword evidence="6 11" id="KW-0256">Endoplasmic reticulum</keyword>
<reference evidence="12 13" key="1">
    <citation type="journal article" date="2011" name="Nature">
        <title>A high-resolution map of human evolutionary constraint using 29 mammals.</title>
        <authorList>
            <person name="Lindblad-Toh K."/>
            <person name="Garber M."/>
            <person name="Zuk O."/>
            <person name="Lin M.F."/>
            <person name="Parker B.J."/>
            <person name="Washietl S."/>
            <person name="Kheradpour P."/>
            <person name="Ernst J."/>
            <person name="Jordan G."/>
            <person name="Mauceli E."/>
            <person name="Ward L.D."/>
            <person name="Lowe C.B."/>
            <person name="Holloway A.K."/>
            <person name="Clamp M."/>
            <person name="Gnerre S."/>
            <person name="Alfoldi J."/>
            <person name="Beal K."/>
            <person name="Chang J."/>
            <person name="Clawson H."/>
            <person name="Cuff J."/>
            <person name="Di Palma F."/>
            <person name="Fitzgerald S."/>
            <person name="Flicek P."/>
            <person name="Guttman M."/>
            <person name="Hubisz M.J."/>
            <person name="Jaffe D.B."/>
            <person name="Jungreis I."/>
            <person name="Kent W.J."/>
            <person name="Kostka D."/>
            <person name="Lara M."/>
            <person name="Martins A.L."/>
            <person name="Massingham T."/>
            <person name="Moltke I."/>
            <person name="Raney B.J."/>
            <person name="Rasmussen M.D."/>
            <person name="Robinson J."/>
            <person name="Stark A."/>
            <person name="Vilella A.J."/>
            <person name="Wen J."/>
            <person name="Xie X."/>
            <person name="Zody M.C."/>
            <person name="Baldwin J."/>
            <person name="Bloom T."/>
            <person name="Chin C.W."/>
            <person name="Heiman D."/>
            <person name="Nicol R."/>
            <person name="Nusbaum C."/>
            <person name="Young S."/>
            <person name="Wilkinson J."/>
            <person name="Worley K.C."/>
            <person name="Kovar C.L."/>
            <person name="Muzny D.M."/>
            <person name="Gibbs R.A."/>
            <person name="Cree A."/>
            <person name="Dihn H.H."/>
            <person name="Fowler G."/>
            <person name="Jhangiani S."/>
            <person name="Joshi V."/>
            <person name="Lee S."/>
            <person name="Lewis L.R."/>
            <person name="Nazareth L.V."/>
            <person name="Okwuonu G."/>
            <person name="Santibanez J."/>
            <person name="Warren W.C."/>
            <person name="Mardis E.R."/>
            <person name="Weinstock G.M."/>
            <person name="Wilson R.K."/>
            <person name="Delehaunty K."/>
            <person name="Dooling D."/>
            <person name="Fronik C."/>
            <person name="Fulton L."/>
            <person name="Fulton B."/>
            <person name="Graves T."/>
            <person name="Minx P."/>
            <person name="Sodergren E."/>
            <person name="Birney E."/>
            <person name="Margulies E.H."/>
            <person name="Herrero J."/>
            <person name="Green E.D."/>
            <person name="Haussler D."/>
            <person name="Siepel A."/>
            <person name="Goldman N."/>
            <person name="Pollard K.S."/>
            <person name="Pedersen J.S."/>
            <person name="Lander E.S."/>
            <person name="Kellis M."/>
        </authorList>
    </citation>
    <scope>NUCLEOTIDE SEQUENCE [LARGE SCALE GENOMIC DNA]</scope>
</reference>
<comment type="subcellular location">
    <subcellularLocation>
        <location evidence="1 11">Endoplasmic reticulum membrane</location>
        <topology evidence="1 11">Multi-pass membrane protein</topology>
    </subcellularLocation>
</comment>
<evidence type="ECO:0000256" key="5">
    <source>
        <dbReference type="ARBA" id="ARBA00022692"/>
    </source>
</evidence>
<evidence type="ECO:0000256" key="9">
    <source>
        <dbReference type="ARBA" id="ARBA00023136"/>
    </source>
</evidence>
<dbReference type="STRING" id="59463.ENSMLUP00000008126"/>
<dbReference type="Pfam" id="PF03982">
    <property type="entry name" value="DAGAT"/>
    <property type="match status" value="1"/>
</dbReference>
<evidence type="ECO:0000256" key="11">
    <source>
        <dbReference type="RuleBase" id="RU367023"/>
    </source>
</evidence>
<dbReference type="Ensembl" id="ENSMLUT00000008918.2">
    <property type="protein sequence ID" value="ENSMLUP00000008126.2"/>
    <property type="gene ID" value="ENSMLUG00000008905.2"/>
</dbReference>
<dbReference type="AlphaFoldDB" id="G1PCI5"/>
<dbReference type="GeneTree" id="ENSGT01030000234582"/>
<name>G1PCI5_MYOLU</name>